<keyword evidence="1" id="KW-0732">Signal</keyword>
<accession>A0A7G9R006</accession>
<evidence type="ECO:0000313" key="2">
    <source>
        <dbReference type="EMBL" id="QNN48931.1"/>
    </source>
</evidence>
<proteinExistence type="predicted"/>
<evidence type="ECO:0000256" key="1">
    <source>
        <dbReference type="SAM" id="SignalP"/>
    </source>
</evidence>
<name>A0A7G9R006_9MICO</name>
<organism evidence="2 3">
    <name type="scientific">Phycicoccus endophyticus</name>
    <dbReference type="NCBI Taxonomy" id="1690220"/>
    <lineage>
        <taxon>Bacteria</taxon>
        <taxon>Bacillati</taxon>
        <taxon>Actinomycetota</taxon>
        <taxon>Actinomycetes</taxon>
        <taxon>Micrococcales</taxon>
        <taxon>Intrasporangiaceae</taxon>
        <taxon>Phycicoccus</taxon>
    </lineage>
</organism>
<keyword evidence="3" id="KW-1185">Reference proteome</keyword>
<gene>
    <name evidence="2" type="ORF">H9L10_11720</name>
</gene>
<dbReference type="RefSeq" id="WP_166104828.1">
    <property type="nucleotide sequence ID" value="NZ_BMMY01000010.1"/>
</dbReference>
<dbReference type="EMBL" id="CP060712">
    <property type="protein sequence ID" value="QNN48931.1"/>
    <property type="molecule type" value="Genomic_DNA"/>
</dbReference>
<sequence length="113" mass="12077">MTKKSALARLLAVSAVAATSVVGVSTSAQAIDCTQYGPNVDPGYLYTSGPYHRGPAGECATLPGHSGKAYIQCSKFNKYGNLWYFVRDASDNTVGWVWSGNVSRVVNSNHKKC</sequence>
<dbReference type="KEGG" id="pei:H9L10_11720"/>
<protein>
    <recommendedName>
        <fullName evidence="4">SH3 domain-containing protein</fullName>
    </recommendedName>
</protein>
<evidence type="ECO:0008006" key="4">
    <source>
        <dbReference type="Google" id="ProtNLM"/>
    </source>
</evidence>
<reference evidence="2 3" key="1">
    <citation type="submission" date="2020-08" db="EMBL/GenBank/DDBJ databases">
        <title>Genome sequence of Phycicoccus endophyticus JCM 31784T.</title>
        <authorList>
            <person name="Hyun D.-W."/>
            <person name="Bae J.-W."/>
        </authorList>
    </citation>
    <scope>NUCLEOTIDE SEQUENCE [LARGE SCALE GENOMIC DNA]</scope>
    <source>
        <strain evidence="2 3">JCM 31784</strain>
    </source>
</reference>
<evidence type="ECO:0000313" key="3">
    <source>
        <dbReference type="Proteomes" id="UP000515976"/>
    </source>
</evidence>
<feature type="signal peptide" evidence="1">
    <location>
        <begin position="1"/>
        <end position="30"/>
    </location>
</feature>
<dbReference type="AlphaFoldDB" id="A0A7G9R006"/>
<dbReference type="Proteomes" id="UP000515976">
    <property type="component" value="Chromosome"/>
</dbReference>
<feature type="chain" id="PRO_5028893934" description="SH3 domain-containing protein" evidence="1">
    <location>
        <begin position="31"/>
        <end position="113"/>
    </location>
</feature>